<evidence type="ECO:0000313" key="3">
    <source>
        <dbReference type="Proteomes" id="UP000033121"/>
    </source>
</evidence>
<accession>A0A0E9N0T9</accession>
<dbReference type="AlphaFoldDB" id="A0A0E9N0T9"/>
<dbReference type="Gene3D" id="3.90.1150.200">
    <property type="match status" value="1"/>
</dbReference>
<feature type="domain" description="YdhG-like" evidence="1">
    <location>
        <begin position="51"/>
        <end position="166"/>
    </location>
</feature>
<dbReference type="Pfam" id="PF08818">
    <property type="entry name" value="DUF1801"/>
    <property type="match status" value="1"/>
</dbReference>
<gene>
    <name evidence="2" type="ORF">FPE01S_02_05540</name>
</gene>
<keyword evidence="3" id="KW-1185">Reference proteome</keyword>
<dbReference type="InterPro" id="IPR014922">
    <property type="entry name" value="YdhG-like"/>
</dbReference>
<comment type="caution">
    <text evidence="2">The sequence shown here is derived from an EMBL/GenBank/DDBJ whole genome shotgun (WGS) entry which is preliminary data.</text>
</comment>
<organism evidence="2 3">
    <name type="scientific">Flavihumibacter petaseus NBRC 106054</name>
    <dbReference type="NCBI Taxonomy" id="1220578"/>
    <lineage>
        <taxon>Bacteria</taxon>
        <taxon>Pseudomonadati</taxon>
        <taxon>Bacteroidota</taxon>
        <taxon>Chitinophagia</taxon>
        <taxon>Chitinophagales</taxon>
        <taxon>Chitinophagaceae</taxon>
        <taxon>Flavihumibacter</taxon>
    </lineage>
</organism>
<evidence type="ECO:0000259" key="1">
    <source>
        <dbReference type="Pfam" id="PF08818"/>
    </source>
</evidence>
<protein>
    <recommendedName>
        <fullName evidence="1">YdhG-like domain-containing protein</fullName>
    </recommendedName>
</protein>
<evidence type="ECO:0000313" key="2">
    <source>
        <dbReference type="EMBL" id="GAO43449.1"/>
    </source>
</evidence>
<reference evidence="2 3" key="1">
    <citation type="submission" date="2015-04" db="EMBL/GenBank/DDBJ databases">
        <title>Whole genome shotgun sequence of Flavihumibacter petaseus NBRC 106054.</title>
        <authorList>
            <person name="Miyazawa S."/>
            <person name="Hosoyama A."/>
            <person name="Hashimoto M."/>
            <person name="Noguchi M."/>
            <person name="Tsuchikane K."/>
            <person name="Ohji S."/>
            <person name="Yamazoe A."/>
            <person name="Ichikawa N."/>
            <person name="Kimura A."/>
            <person name="Fujita N."/>
        </authorList>
    </citation>
    <scope>NUCLEOTIDE SEQUENCE [LARGE SCALE GENOMIC DNA]</scope>
    <source>
        <strain evidence="2 3">NBRC 106054</strain>
    </source>
</reference>
<proteinExistence type="predicted"/>
<sequence>MRNLLDEEQFSFGALDIHGGAKVRILYFSTAMAGSTSSTPDQYINELPQDRQETVRRLRAAILDHLPEGFKEVMGYGMIGYVVPHSLYPDGYHVSPEQPLPFMCLAAQKNFYAVYHMGLYGDPVLLDWFRKSYAATGWKLDMGKSCIRFKDSAKIPYALISELCEKISVKDWITQYEKNLRK</sequence>
<dbReference type="EMBL" id="BBWV01000002">
    <property type="protein sequence ID" value="GAO43449.1"/>
    <property type="molecule type" value="Genomic_DNA"/>
</dbReference>
<dbReference type="Proteomes" id="UP000033121">
    <property type="component" value="Unassembled WGS sequence"/>
</dbReference>
<dbReference type="STRING" id="1220578.FPE01S_02_05540"/>
<dbReference type="SUPFAM" id="SSF159888">
    <property type="entry name" value="YdhG-like"/>
    <property type="match status" value="1"/>
</dbReference>
<name>A0A0E9N0T9_9BACT</name>